<dbReference type="AlphaFoldDB" id="A0A8K0CMV1"/>
<organism evidence="1 2">
    <name type="scientific">Ignelater luminosus</name>
    <name type="common">Cucubano</name>
    <name type="synonym">Pyrophorus luminosus</name>
    <dbReference type="NCBI Taxonomy" id="2038154"/>
    <lineage>
        <taxon>Eukaryota</taxon>
        <taxon>Metazoa</taxon>
        <taxon>Ecdysozoa</taxon>
        <taxon>Arthropoda</taxon>
        <taxon>Hexapoda</taxon>
        <taxon>Insecta</taxon>
        <taxon>Pterygota</taxon>
        <taxon>Neoptera</taxon>
        <taxon>Endopterygota</taxon>
        <taxon>Coleoptera</taxon>
        <taxon>Polyphaga</taxon>
        <taxon>Elateriformia</taxon>
        <taxon>Elateroidea</taxon>
        <taxon>Elateridae</taxon>
        <taxon>Agrypninae</taxon>
        <taxon>Pyrophorini</taxon>
        <taxon>Ignelater</taxon>
    </lineage>
</organism>
<feature type="non-terminal residue" evidence="1">
    <location>
        <position position="70"/>
    </location>
</feature>
<gene>
    <name evidence="1" type="ORF">ILUMI_17672</name>
</gene>
<proteinExistence type="predicted"/>
<accession>A0A8K0CMV1</accession>
<sequence length="70" mass="7965">MRVLSLCHCSKYTAESFRLVLITLSIKKDSFGNYEELRNLSDRSRSGRPLKLAERYSALTIELNAIQGNS</sequence>
<evidence type="ECO:0000313" key="1">
    <source>
        <dbReference type="EMBL" id="KAF2888501.1"/>
    </source>
</evidence>
<evidence type="ECO:0000313" key="2">
    <source>
        <dbReference type="Proteomes" id="UP000801492"/>
    </source>
</evidence>
<dbReference type="Proteomes" id="UP000801492">
    <property type="component" value="Unassembled WGS sequence"/>
</dbReference>
<reference evidence="1" key="1">
    <citation type="submission" date="2019-08" db="EMBL/GenBank/DDBJ databases">
        <title>The genome of the North American firefly Photinus pyralis.</title>
        <authorList>
            <consortium name="Photinus pyralis genome working group"/>
            <person name="Fallon T.R."/>
            <person name="Sander Lower S.E."/>
            <person name="Weng J.-K."/>
        </authorList>
    </citation>
    <scope>NUCLEOTIDE SEQUENCE</scope>
    <source>
        <strain evidence="1">TRF0915ILg1</strain>
        <tissue evidence="1">Whole body</tissue>
    </source>
</reference>
<comment type="caution">
    <text evidence="1">The sequence shown here is derived from an EMBL/GenBank/DDBJ whole genome shotgun (WGS) entry which is preliminary data.</text>
</comment>
<name>A0A8K0CMV1_IGNLU</name>
<protein>
    <submittedName>
        <fullName evidence="1">Uncharacterized protein</fullName>
    </submittedName>
</protein>
<dbReference type="EMBL" id="VTPC01076689">
    <property type="protein sequence ID" value="KAF2888501.1"/>
    <property type="molecule type" value="Genomic_DNA"/>
</dbReference>
<keyword evidence="2" id="KW-1185">Reference proteome</keyword>